<dbReference type="EMBL" id="AFOY02000007">
    <property type="protein sequence ID" value="EXF95374.1"/>
    <property type="molecule type" value="Genomic_DNA"/>
</dbReference>
<feature type="repeat" description="TPR" evidence="2">
    <location>
        <begin position="198"/>
        <end position="231"/>
    </location>
</feature>
<evidence type="ECO:0000259" key="3">
    <source>
        <dbReference type="PROSITE" id="PS50110"/>
    </source>
</evidence>
<dbReference type="PANTHER" id="PTHR43228">
    <property type="entry name" value="TWO-COMPONENT RESPONSE REGULATOR"/>
    <property type="match status" value="1"/>
</dbReference>
<dbReference type="AlphaFoldDB" id="A0A010S3Y5"/>
<organism evidence="4 5">
    <name type="scientific">Pseudomonas fluorescens HK44</name>
    <dbReference type="NCBI Taxonomy" id="1042209"/>
    <lineage>
        <taxon>Bacteria</taxon>
        <taxon>Pseudomonadati</taxon>
        <taxon>Pseudomonadota</taxon>
        <taxon>Gammaproteobacteria</taxon>
        <taxon>Pseudomonadales</taxon>
        <taxon>Pseudomonadaceae</taxon>
        <taxon>Pseudomonas</taxon>
    </lineage>
</organism>
<dbReference type="GO" id="GO:0000160">
    <property type="term" value="P:phosphorelay signal transduction system"/>
    <property type="evidence" value="ECO:0007669"/>
    <property type="project" value="InterPro"/>
</dbReference>
<dbReference type="PROSITE" id="PS50005">
    <property type="entry name" value="TPR"/>
    <property type="match status" value="1"/>
</dbReference>
<dbReference type="SMART" id="SM00028">
    <property type="entry name" value="TPR"/>
    <property type="match status" value="4"/>
</dbReference>
<keyword evidence="1" id="KW-0597">Phosphoprotein</keyword>
<dbReference type="SUPFAM" id="SSF52172">
    <property type="entry name" value="CheY-like"/>
    <property type="match status" value="1"/>
</dbReference>
<dbReference type="PATRIC" id="fig|1042209.11.peg.1413"/>
<dbReference type="SUPFAM" id="SSF48452">
    <property type="entry name" value="TPR-like"/>
    <property type="match status" value="2"/>
</dbReference>
<dbReference type="Gene3D" id="1.25.40.10">
    <property type="entry name" value="Tetratricopeptide repeat domain"/>
    <property type="match status" value="1"/>
</dbReference>
<dbReference type="InterPro" id="IPR011006">
    <property type="entry name" value="CheY-like_superfamily"/>
</dbReference>
<dbReference type="eggNOG" id="COG0457">
    <property type="taxonomic scope" value="Bacteria"/>
</dbReference>
<dbReference type="InterPro" id="IPR001789">
    <property type="entry name" value="Sig_transdc_resp-reg_receiver"/>
</dbReference>
<dbReference type="InterPro" id="IPR052048">
    <property type="entry name" value="ST_Response_Regulator"/>
</dbReference>
<dbReference type="PANTHER" id="PTHR43228:SF1">
    <property type="entry name" value="TWO-COMPONENT RESPONSE REGULATOR ARR22"/>
    <property type="match status" value="1"/>
</dbReference>
<evidence type="ECO:0000256" key="2">
    <source>
        <dbReference type="PROSITE-ProRule" id="PRU00339"/>
    </source>
</evidence>
<dbReference type="eggNOG" id="COG0784">
    <property type="taxonomic scope" value="Bacteria"/>
</dbReference>
<proteinExistence type="predicted"/>
<feature type="modified residue" description="4-aspartylphosphate" evidence="1">
    <location>
        <position position="58"/>
    </location>
</feature>
<dbReference type="Pfam" id="PF13432">
    <property type="entry name" value="TPR_16"/>
    <property type="match status" value="1"/>
</dbReference>
<keyword evidence="2" id="KW-0802">TPR repeat</keyword>
<dbReference type="Pfam" id="PF00072">
    <property type="entry name" value="Response_reg"/>
    <property type="match status" value="1"/>
</dbReference>
<feature type="domain" description="Response regulatory" evidence="3">
    <location>
        <begin position="8"/>
        <end position="128"/>
    </location>
</feature>
<gene>
    <name evidence="4" type="ORF">HK44_024330</name>
</gene>
<dbReference type="PROSITE" id="PS50110">
    <property type="entry name" value="RESPONSE_REGULATORY"/>
    <property type="match status" value="1"/>
</dbReference>
<name>A0A010S3Y5_PSEFL</name>
<dbReference type="Pfam" id="PF13181">
    <property type="entry name" value="TPR_8"/>
    <property type="match status" value="1"/>
</dbReference>
<dbReference type="Proteomes" id="UP000022611">
    <property type="component" value="Unassembled WGS sequence"/>
</dbReference>
<dbReference type="CDD" id="cd17589">
    <property type="entry name" value="REC_TPR"/>
    <property type="match status" value="1"/>
</dbReference>
<dbReference type="OrthoDB" id="7298659at2"/>
<dbReference type="HOGENOM" id="CLU_035496_1_0_6"/>
<dbReference type="InterPro" id="IPR019734">
    <property type="entry name" value="TPR_rpt"/>
</dbReference>
<reference evidence="4 5" key="1">
    <citation type="journal article" date="2011" name="J. Bacteriol.">
        <title>Draft genome sequence of the polycyclic aromatic hydrocarbon-degrading, genetically engineered bioluminescent bioreporter Pseudomonas fluorescens HK44.</title>
        <authorList>
            <person name="Chauhan A."/>
            <person name="Layton A.C."/>
            <person name="Williams D.E."/>
            <person name="Smartt A.E."/>
            <person name="Ripp S."/>
            <person name="Karpinets T.V."/>
            <person name="Brown S.D."/>
            <person name="Sayler G.S."/>
        </authorList>
    </citation>
    <scope>NUCLEOTIDE SEQUENCE [LARGE SCALE GENOMIC DNA]</scope>
    <source>
        <strain evidence="4 5">HK44</strain>
    </source>
</reference>
<dbReference type="InterPro" id="IPR011990">
    <property type="entry name" value="TPR-like_helical_dom_sf"/>
</dbReference>
<dbReference type="SMART" id="SM00448">
    <property type="entry name" value="REC"/>
    <property type="match status" value="1"/>
</dbReference>
<comment type="caution">
    <text evidence="4">The sequence shown here is derived from an EMBL/GenBank/DDBJ whole genome shotgun (WGS) entry which is preliminary data.</text>
</comment>
<accession>A0A010S3Y5</accession>
<evidence type="ECO:0000256" key="1">
    <source>
        <dbReference type="PROSITE-ProRule" id="PRU00169"/>
    </source>
</evidence>
<evidence type="ECO:0000313" key="4">
    <source>
        <dbReference type="EMBL" id="EXF95374.1"/>
    </source>
</evidence>
<protein>
    <submittedName>
        <fullName evidence="4">Chemotaxis protein CheY</fullName>
    </submittedName>
</protein>
<evidence type="ECO:0000313" key="5">
    <source>
        <dbReference type="Proteomes" id="UP000022611"/>
    </source>
</evidence>
<dbReference type="Gene3D" id="3.40.50.2300">
    <property type="match status" value="1"/>
</dbReference>
<dbReference type="RefSeq" id="WP_019693148.1">
    <property type="nucleotide sequence ID" value="NZ_AFOY02000007.1"/>
</dbReference>
<sequence>MLAYHQKSFLIVDDFSDFRSSIRSMLRELGVKDVDTADTGEVALRMCAQKRYDFILQDYHLGDGKKNGQQVLEDLMVEKLISHESVFLMVTAESSQAMVLSALEHEPDAYLTKPFNRAGLAQRLERLEQRKTLLKPILQALDRGKPVEVLNACIELCKQDPRYSPLCLRYRADALRDMNQNEALERLYNSILADRPLPWAYVGLGRLMFKRGQIAQAKAVYEKALKAFPMMPSLYDGLADVLVAEGDTKAAQNVLEEAVRLSPLAVRRQSLLGKLAMTNEDFEGAAKAYRQAVSQGAQSRFKDPESNLGLAHALISKGSEKGLDTRTRLEINQTLSAVAKENINDPGLQIRARLMKATSLLLNDAETAEKLTEQALARLDGMEQFMSAEAALLVAKQLKMLGQADAGNSMLKNCAEIYGDDPVVMQGIAQQTDDPAILNSGNAAADLNRQGVRSYKAGALPEARELFRGALLLQPKNISIALNMAQSLLHGTDPSLDSALLEECRTCLKMVGMMPESDARYPRYQKLRSKAFGE</sequence>